<sequence length="86" mass="9639">MQVHGRGQTKKVKVADFRRRASMTKQVNRRNQRLALQGEKFTSQARFGPSTDPAGKSLHTKLEASKKRAAAKTLEEESKANSKQTN</sequence>
<evidence type="ECO:0000256" key="1">
    <source>
        <dbReference type="SAM" id="MobiDB-lite"/>
    </source>
</evidence>
<keyword evidence="3" id="KW-1185">Reference proteome</keyword>
<gene>
    <name evidence="2" type="ORF">C5167_001449</name>
</gene>
<dbReference type="EMBL" id="CM010723">
    <property type="protein sequence ID" value="RZC77293.1"/>
    <property type="molecule type" value="Genomic_DNA"/>
</dbReference>
<name>A0A4Y7KVC1_PAPSO</name>
<dbReference type="Gramene" id="RZC77293">
    <property type="protein sequence ID" value="RZC77293"/>
    <property type="gene ID" value="C5167_001449"/>
</dbReference>
<feature type="region of interest" description="Disordered" evidence="1">
    <location>
        <begin position="21"/>
        <end position="86"/>
    </location>
</feature>
<evidence type="ECO:0000313" key="3">
    <source>
        <dbReference type="Proteomes" id="UP000316621"/>
    </source>
</evidence>
<evidence type="ECO:0000313" key="2">
    <source>
        <dbReference type="EMBL" id="RZC77293.1"/>
    </source>
</evidence>
<reference evidence="2 3" key="1">
    <citation type="journal article" date="2018" name="Science">
        <title>The opium poppy genome and morphinan production.</title>
        <authorList>
            <person name="Guo L."/>
            <person name="Winzer T."/>
            <person name="Yang X."/>
            <person name="Li Y."/>
            <person name="Ning Z."/>
            <person name="He Z."/>
            <person name="Teodor R."/>
            <person name="Lu Y."/>
            <person name="Bowser T.A."/>
            <person name="Graham I.A."/>
            <person name="Ye K."/>
        </authorList>
    </citation>
    <scope>NUCLEOTIDE SEQUENCE [LARGE SCALE GENOMIC DNA]</scope>
    <source>
        <strain evidence="3">cv. HN1</strain>
        <tissue evidence="2">Leaves</tissue>
    </source>
</reference>
<organism evidence="2 3">
    <name type="scientific">Papaver somniferum</name>
    <name type="common">Opium poppy</name>
    <dbReference type="NCBI Taxonomy" id="3469"/>
    <lineage>
        <taxon>Eukaryota</taxon>
        <taxon>Viridiplantae</taxon>
        <taxon>Streptophyta</taxon>
        <taxon>Embryophyta</taxon>
        <taxon>Tracheophyta</taxon>
        <taxon>Spermatophyta</taxon>
        <taxon>Magnoliopsida</taxon>
        <taxon>Ranunculales</taxon>
        <taxon>Papaveraceae</taxon>
        <taxon>Papaveroideae</taxon>
        <taxon>Papaver</taxon>
    </lineage>
</organism>
<dbReference type="AlphaFoldDB" id="A0A4Y7KVC1"/>
<dbReference type="Proteomes" id="UP000316621">
    <property type="component" value="Chromosome 9"/>
</dbReference>
<accession>A0A4Y7KVC1</accession>
<proteinExistence type="predicted"/>
<protein>
    <submittedName>
        <fullName evidence="2">Uncharacterized protein</fullName>
    </submittedName>
</protein>